<keyword evidence="1" id="KW-0812">Transmembrane</keyword>
<keyword evidence="3" id="KW-1185">Reference proteome</keyword>
<gene>
    <name evidence="2" type="ORF">LQ564_03840</name>
</gene>
<feature type="transmembrane region" description="Helical" evidence="1">
    <location>
        <begin position="44"/>
        <end position="64"/>
    </location>
</feature>
<accession>A0ABS8Q122</accession>
<feature type="transmembrane region" description="Helical" evidence="1">
    <location>
        <begin position="85"/>
        <end position="112"/>
    </location>
</feature>
<feature type="transmembrane region" description="Helical" evidence="1">
    <location>
        <begin position="540"/>
        <end position="559"/>
    </location>
</feature>
<protein>
    <submittedName>
        <fullName evidence="2">Uncharacterized protein</fullName>
    </submittedName>
</protein>
<feature type="transmembrane region" description="Helical" evidence="1">
    <location>
        <begin position="124"/>
        <end position="147"/>
    </location>
</feature>
<feature type="transmembrane region" description="Helical" evidence="1">
    <location>
        <begin position="207"/>
        <end position="229"/>
    </location>
</feature>
<name>A0ABS8Q122_9BURK</name>
<comment type="caution">
    <text evidence="2">The sequence shown here is derived from an EMBL/GenBank/DDBJ whole genome shotgun (WGS) entry which is preliminary data.</text>
</comment>
<evidence type="ECO:0000313" key="2">
    <source>
        <dbReference type="EMBL" id="MCD2515441.1"/>
    </source>
</evidence>
<dbReference type="Proteomes" id="UP001179361">
    <property type="component" value="Unassembled WGS sequence"/>
</dbReference>
<evidence type="ECO:0000313" key="3">
    <source>
        <dbReference type="Proteomes" id="UP001179361"/>
    </source>
</evidence>
<sequence length="613" mass="66962">MKDLFIAECRRFRNLACIAAAVWLVLLQFSTRVAEPLQQQWQGQTLFLLVSAVAGLAFAVFQFSGYRQPSRWLWLMHRPLPPSRIFGALALASFAVLVFVVALPALLVIAGIDQYTGNTVDARHYLIPLHLLLTSFTAWLGGAYLMLSGRRGAFVVLFVPVLLSWHLASGAALLLPALLGVAVMAALAWTAFKPDRTAPPAGLPGRLAAGIPLVLGCYCLLLWGGAAVFQTGQMLLGQSPINRPVPPPGGRTELIRTDGAGNLRRALKDAHDPRAAHWTRQLALLEVGKVEPEGYAHPVRGAIANLDKTQWGDGAHNIMWTFNHDHMMYEGRDMHTDAPRGWFGMNGMNDPQPFDSVPVIPGKFLMTRQHLLQLETETGRATTLVSVRAPEVLTGGIQEVGRQGFVLTNQRLIALRRNADPQARMEERYSVALPGPFGDLGRVDVARLLDGTLLSFNFGRRMTWGETGSRQHVLFVDTAGRVQTVSVRELAHDFPLLFEHRDWWLSPVVHAIATLPERLLDKGQIADAPSTPILDAGRPGAVLAAAVMASLLSAGLAAWRLRGDRPRRRLAWTAAALVLGPPGVAAMWILEPRLPRRPRTIPEPAAAGIPAHA</sequence>
<keyword evidence="1" id="KW-0472">Membrane</keyword>
<evidence type="ECO:0000256" key="1">
    <source>
        <dbReference type="SAM" id="Phobius"/>
    </source>
</evidence>
<dbReference type="EMBL" id="JAJNOC010000001">
    <property type="protein sequence ID" value="MCD2515441.1"/>
    <property type="molecule type" value="Genomic_DNA"/>
</dbReference>
<feature type="transmembrane region" description="Helical" evidence="1">
    <location>
        <begin position="571"/>
        <end position="590"/>
    </location>
</feature>
<feature type="transmembrane region" description="Helical" evidence="1">
    <location>
        <begin position="154"/>
        <end position="187"/>
    </location>
</feature>
<proteinExistence type="predicted"/>
<dbReference type="RefSeq" id="WP_231056748.1">
    <property type="nucleotide sequence ID" value="NZ_JAJNOC010000001.1"/>
</dbReference>
<keyword evidence="1" id="KW-1133">Transmembrane helix</keyword>
<organism evidence="2 3">
    <name type="scientific">Massilia phyllostachyos</name>
    <dbReference type="NCBI Taxonomy" id="2898585"/>
    <lineage>
        <taxon>Bacteria</taxon>
        <taxon>Pseudomonadati</taxon>
        <taxon>Pseudomonadota</taxon>
        <taxon>Betaproteobacteria</taxon>
        <taxon>Burkholderiales</taxon>
        <taxon>Oxalobacteraceae</taxon>
        <taxon>Telluria group</taxon>
        <taxon>Massilia</taxon>
    </lineage>
</organism>
<reference evidence="2" key="1">
    <citation type="submission" date="2021-11" db="EMBL/GenBank/DDBJ databases">
        <title>The complete genome of Massilia sp sp. G4R7.</title>
        <authorList>
            <person name="Liu L."/>
            <person name="Yue J."/>
            <person name="Yuan J."/>
            <person name="Yang F."/>
            <person name="Li L."/>
        </authorList>
    </citation>
    <scope>NUCLEOTIDE SEQUENCE</scope>
    <source>
        <strain evidence="2">G4R7</strain>
    </source>
</reference>